<keyword evidence="3" id="KW-1185">Reference proteome</keyword>
<reference evidence="2" key="1">
    <citation type="submission" date="2013-07" db="EMBL/GenBank/DDBJ databases">
        <authorList>
            <consortium name="The Broad Institute Genome Sequencing Platform"/>
            <person name="Cuomo C."/>
            <person name="Litvintseva A."/>
            <person name="Chen Y."/>
            <person name="Heitman J."/>
            <person name="Sun S."/>
            <person name="Springer D."/>
            <person name="Dromer F."/>
            <person name="Young S.K."/>
            <person name="Zeng Q."/>
            <person name="Gargeya S."/>
            <person name="Fitzgerald M."/>
            <person name="Abouelleil A."/>
            <person name="Alvarado L."/>
            <person name="Berlin A.M."/>
            <person name="Chapman S.B."/>
            <person name="Dewar J."/>
            <person name="Goldberg J."/>
            <person name="Griggs A."/>
            <person name="Gujja S."/>
            <person name="Hansen M."/>
            <person name="Howarth C."/>
            <person name="Imamovic A."/>
            <person name="Larimer J."/>
            <person name="McCowan C."/>
            <person name="Murphy C."/>
            <person name="Pearson M."/>
            <person name="Priest M."/>
            <person name="Roberts A."/>
            <person name="Saif S."/>
            <person name="Shea T."/>
            <person name="Sykes S."/>
            <person name="Wortman J."/>
            <person name="Nusbaum C."/>
            <person name="Birren B."/>
        </authorList>
    </citation>
    <scope>NUCLEOTIDE SEQUENCE</scope>
    <source>
        <strain evidence="2">CBS 10118</strain>
    </source>
</reference>
<dbReference type="GeneID" id="30206793"/>
<proteinExistence type="predicted"/>
<feature type="compositionally biased region" description="Basic residues" evidence="1">
    <location>
        <begin position="1"/>
        <end position="12"/>
    </location>
</feature>
<name>A0AAJ8K5U5_9TREE</name>
<gene>
    <name evidence="2" type="ORF">I302_103689</name>
</gene>
<sequence length="340" mass="39016">MLAPPQRHKRPRSPSPPPLPLSSPDLTSPLDVLLKRRRRDELTFSSPNEHQHHHHDYFNLHEEEHPQPHAESSSSALRRSMKGVERRRTKQWERQNAPASNSQPTPPSHNGHLSTPNQRNWHSQPDPIMSSSPIRNVMPSSSPFRAKEEEMWQIPMNGHSGGGINGGIPVDNEDGEEEEETMEEWNEVEMKKQWGEAYEKQNWLLRSLHLARTQSQTRHLNHNTRQPQHQLPNPTRTPLHATDSSSSTSTYITDHTLVSPHPTYRTHPSLPDSSPFNSHHPSLELRSPSYANGDGDEDMEVLDMEHSPYAAVEDEVVRKRYEETNRLLGQLAVVREQRRG</sequence>
<dbReference type="RefSeq" id="XP_019048622.2">
    <property type="nucleotide sequence ID" value="XM_019189060.2"/>
</dbReference>
<evidence type="ECO:0000256" key="1">
    <source>
        <dbReference type="SAM" id="MobiDB-lite"/>
    </source>
</evidence>
<evidence type="ECO:0000313" key="2">
    <source>
        <dbReference type="EMBL" id="WVW81694.1"/>
    </source>
</evidence>
<evidence type="ECO:0000313" key="3">
    <source>
        <dbReference type="Proteomes" id="UP000092730"/>
    </source>
</evidence>
<feature type="compositionally biased region" description="Polar residues" evidence="1">
    <location>
        <begin position="111"/>
        <end position="143"/>
    </location>
</feature>
<dbReference type="EMBL" id="CP144542">
    <property type="protein sequence ID" value="WVW81694.1"/>
    <property type="molecule type" value="Genomic_DNA"/>
</dbReference>
<organism evidence="2 3">
    <name type="scientific">Kwoniella bestiolae CBS 10118</name>
    <dbReference type="NCBI Taxonomy" id="1296100"/>
    <lineage>
        <taxon>Eukaryota</taxon>
        <taxon>Fungi</taxon>
        <taxon>Dikarya</taxon>
        <taxon>Basidiomycota</taxon>
        <taxon>Agaricomycotina</taxon>
        <taxon>Tremellomycetes</taxon>
        <taxon>Tremellales</taxon>
        <taxon>Cryptococcaceae</taxon>
        <taxon>Kwoniella</taxon>
    </lineage>
</organism>
<feature type="compositionally biased region" description="Polar residues" evidence="1">
    <location>
        <begin position="271"/>
        <end position="280"/>
    </location>
</feature>
<dbReference type="AlphaFoldDB" id="A0AAJ8K5U5"/>
<protein>
    <submittedName>
        <fullName evidence="2">Uncharacterized protein</fullName>
    </submittedName>
</protein>
<feature type="compositionally biased region" description="Basic and acidic residues" evidence="1">
    <location>
        <begin position="82"/>
        <end position="93"/>
    </location>
</feature>
<feature type="compositionally biased region" description="Basic and acidic residues" evidence="1">
    <location>
        <begin position="56"/>
        <end position="68"/>
    </location>
</feature>
<feature type="region of interest" description="Disordered" evidence="1">
    <location>
        <begin position="214"/>
        <end position="298"/>
    </location>
</feature>
<feature type="region of interest" description="Disordered" evidence="1">
    <location>
        <begin position="1"/>
        <end position="187"/>
    </location>
</feature>
<feature type="compositionally biased region" description="Acidic residues" evidence="1">
    <location>
        <begin position="171"/>
        <end position="187"/>
    </location>
</feature>
<reference evidence="2" key="2">
    <citation type="submission" date="2024-02" db="EMBL/GenBank/DDBJ databases">
        <title>Comparative genomics of Cryptococcus and Kwoniella reveals pathogenesis evolution and contrasting modes of karyotype evolution via chromosome fusion or intercentromeric recombination.</title>
        <authorList>
            <person name="Coelho M.A."/>
            <person name="David-Palma M."/>
            <person name="Shea T."/>
            <person name="Bowers K."/>
            <person name="McGinley-Smith S."/>
            <person name="Mohammad A.W."/>
            <person name="Gnirke A."/>
            <person name="Yurkov A.M."/>
            <person name="Nowrousian M."/>
            <person name="Sun S."/>
            <person name="Cuomo C.A."/>
            <person name="Heitman J."/>
        </authorList>
    </citation>
    <scope>NUCLEOTIDE SEQUENCE</scope>
    <source>
        <strain evidence="2">CBS 10118</strain>
    </source>
</reference>
<accession>A0AAJ8K5U5</accession>
<feature type="compositionally biased region" description="Low complexity" evidence="1">
    <location>
        <begin position="242"/>
        <end position="256"/>
    </location>
</feature>
<dbReference type="Proteomes" id="UP000092730">
    <property type="component" value="Chromosome 2"/>
</dbReference>
<feature type="compositionally biased region" description="Polar residues" evidence="1">
    <location>
        <begin position="214"/>
        <end position="236"/>
    </location>
</feature>
<feature type="compositionally biased region" description="Low complexity" evidence="1">
    <location>
        <begin position="22"/>
        <end position="32"/>
    </location>
</feature>
<dbReference type="KEGG" id="kbi:30206793"/>